<feature type="region of interest" description="Disordered" evidence="1">
    <location>
        <begin position="307"/>
        <end position="333"/>
    </location>
</feature>
<dbReference type="InterPro" id="IPR035897">
    <property type="entry name" value="Toll_tir_struct_dom_sf"/>
</dbReference>
<reference evidence="3" key="1">
    <citation type="submission" date="2020-05" db="EMBL/GenBank/DDBJ databases">
        <title>Phylogenomic resolution of chytrid fungi.</title>
        <authorList>
            <person name="Stajich J.E."/>
            <person name="Amses K."/>
            <person name="Simmons R."/>
            <person name="Seto K."/>
            <person name="Myers J."/>
            <person name="Bonds A."/>
            <person name="Quandt C.A."/>
            <person name="Barry K."/>
            <person name="Liu P."/>
            <person name="Grigoriev I."/>
            <person name="Longcore J.E."/>
            <person name="James T.Y."/>
        </authorList>
    </citation>
    <scope>NUCLEOTIDE SEQUENCE</scope>
    <source>
        <strain evidence="3">JEL0513</strain>
    </source>
</reference>
<dbReference type="Gene3D" id="2.150.10.10">
    <property type="entry name" value="Serralysin-like metalloprotease, C-terminal"/>
    <property type="match status" value="1"/>
</dbReference>
<evidence type="ECO:0000259" key="2">
    <source>
        <dbReference type="PROSITE" id="PS50104"/>
    </source>
</evidence>
<feature type="compositionally biased region" description="Polar residues" evidence="1">
    <location>
        <begin position="275"/>
        <end position="286"/>
    </location>
</feature>
<feature type="compositionally biased region" description="Acidic residues" evidence="1">
    <location>
        <begin position="427"/>
        <end position="542"/>
    </location>
</feature>
<comment type="caution">
    <text evidence="3">The sequence shown here is derived from an EMBL/GenBank/DDBJ whole genome shotgun (WGS) entry which is preliminary data.</text>
</comment>
<feature type="compositionally biased region" description="Basic residues" evidence="1">
    <location>
        <begin position="307"/>
        <end position="319"/>
    </location>
</feature>
<dbReference type="AlphaFoldDB" id="A0AAD5XHW0"/>
<dbReference type="PANTHER" id="PTHR46270:SF2">
    <property type="entry name" value="TIR DOMAIN-CONTAINING PROTEIN"/>
    <property type="match status" value="1"/>
</dbReference>
<feature type="domain" description="TIR" evidence="2">
    <location>
        <begin position="13"/>
        <end position="143"/>
    </location>
</feature>
<dbReference type="PROSITE" id="PS50104">
    <property type="entry name" value="TIR"/>
    <property type="match status" value="1"/>
</dbReference>
<dbReference type="SUPFAM" id="SSF52200">
    <property type="entry name" value="Toll/Interleukin receptor TIR domain"/>
    <property type="match status" value="1"/>
</dbReference>
<protein>
    <submittedName>
        <fullName evidence="3">Cytokinesis protein 3</fullName>
    </submittedName>
</protein>
<feature type="compositionally biased region" description="Basic and acidic residues" evidence="1">
    <location>
        <begin position="260"/>
        <end position="269"/>
    </location>
</feature>
<dbReference type="InterPro" id="IPR011049">
    <property type="entry name" value="Serralysin-like_metalloprot_C"/>
</dbReference>
<evidence type="ECO:0000313" key="3">
    <source>
        <dbReference type="EMBL" id="KAJ3139435.1"/>
    </source>
</evidence>
<sequence length="659" mass="73500">MSTIAKAPLPDDFKFHCMFSYSWNQKDTVKEIQKYLESKGLQTWRDEDQMYGNTENRMIEGITQSKIILINASKDYETSENCQKELAFLLGEKKIFIVVRLDQGPYPKTRFNTGSETLLYYDLSLATTPELKQKTFDALYKDLQRQLKLTESQIAAKPSIPMSFDEWKKANNKTGTDKDQEKADYKSYVKENVSAEKKKATTAVKNATASAAPKTKPPQQAATKTATAKPASSVESKHGPATVTKTPDIKAKGLLGSSKKPSDKSKPEAKPVNGKSGNIKSVASNPSKKKFGSIAAVKKQVRLIKAQRHSLQKSNKSKRLTAEQKKSQHTELKAALSKTTVLSPNEWYARKRVNPSPETEREYRVYYVSVNRAKAETCGAMLLTYEEWCYKQGYDFEVDYYEEYDDFYSYQDLVFTTKYTSWENQDTFESDEEDHENDEDGDESDFDYDELESELQDDEDADEDEDGDDEDVDGDDEDVDGDDEDVDGDDEDVDGDDEDVDGDDEDVDGDDRDVDGDGQDVDGDGEGVDGVGEDVDGDEELNFEDKEIDVGENDENEDGDKINENDDENDSVNSGDDNDKDANDGDYDGNIGDNNGGDDNNGEDNDVDGNNVDDNGEDDNNVDENGGDENGGDGDDNNTTLPGKIQGEIDPDDNQEDNE</sequence>
<dbReference type="GO" id="GO:0007165">
    <property type="term" value="P:signal transduction"/>
    <property type="evidence" value="ECO:0007669"/>
    <property type="project" value="InterPro"/>
</dbReference>
<feature type="compositionally biased region" description="Acidic residues" evidence="1">
    <location>
        <begin position="614"/>
        <end position="636"/>
    </location>
</feature>
<dbReference type="PANTHER" id="PTHR46270">
    <property type="entry name" value="ARMADILLO-TYPE FOLD-RELATED"/>
    <property type="match status" value="1"/>
</dbReference>
<proteinExistence type="predicted"/>
<dbReference type="Pfam" id="PF13676">
    <property type="entry name" value="TIR_2"/>
    <property type="match status" value="1"/>
</dbReference>
<accession>A0AAD5XHW0</accession>
<feature type="compositionally biased region" description="Basic and acidic residues" evidence="1">
    <location>
        <begin position="320"/>
        <end position="332"/>
    </location>
</feature>
<keyword evidence="4" id="KW-1185">Reference proteome</keyword>
<feature type="compositionally biased region" description="Acidic residues" evidence="1">
    <location>
        <begin position="565"/>
        <end position="587"/>
    </location>
</feature>
<evidence type="ECO:0000313" key="4">
    <source>
        <dbReference type="Proteomes" id="UP001211907"/>
    </source>
</evidence>
<organism evidence="3 4">
    <name type="scientific">Physocladia obscura</name>
    <dbReference type="NCBI Taxonomy" id="109957"/>
    <lineage>
        <taxon>Eukaryota</taxon>
        <taxon>Fungi</taxon>
        <taxon>Fungi incertae sedis</taxon>
        <taxon>Chytridiomycota</taxon>
        <taxon>Chytridiomycota incertae sedis</taxon>
        <taxon>Chytridiomycetes</taxon>
        <taxon>Chytridiales</taxon>
        <taxon>Chytriomycetaceae</taxon>
        <taxon>Physocladia</taxon>
    </lineage>
</organism>
<dbReference type="EMBL" id="JADGJH010000072">
    <property type="protein sequence ID" value="KAJ3139435.1"/>
    <property type="molecule type" value="Genomic_DNA"/>
</dbReference>
<feature type="compositionally biased region" description="Low complexity" evidence="1">
    <location>
        <begin position="206"/>
        <end position="233"/>
    </location>
</feature>
<evidence type="ECO:0000256" key="1">
    <source>
        <dbReference type="SAM" id="MobiDB-lite"/>
    </source>
</evidence>
<dbReference type="InterPro" id="IPR000157">
    <property type="entry name" value="TIR_dom"/>
</dbReference>
<feature type="compositionally biased region" description="Acidic residues" evidence="1">
    <location>
        <begin position="649"/>
        <end position="659"/>
    </location>
</feature>
<feature type="region of interest" description="Disordered" evidence="1">
    <location>
        <begin position="206"/>
        <end position="286"/>
    </location>
</feature>
<name>A0AAD5XHW0_9FUNG</name>
<dbReference type="Proteomes" id="UP001211907">
    <property type="component" value="Unassembled WGS sequence"/>
</dbReference>
<dbReference type="Gene3D" id="3.40.50.10140">
    <property type="entry name" value="Toll/interleukin-1 receptor homology (TIR) domain"/>
    <property type="match status" value="1"/>
</dbReference>
<feature type="region of interest" description="Disordered" evidence="1">
    <location>
        <begin position="427"/>
        <end position="659"/>
    </location>
</feature>
<gene>
    <name evidence="3" type="primary">CYK3_3</name>
    <name evidence="3" type="ORF">HK100_011507</name>
</gene>